<dbReference type="OrthoDB" id="6435258at2759"/>
<dbReference type="InterPro" id="IPR052728">
    <property type="entry name" value="O2_lipid_transport_reg"/>
</dbReference>
<organism evidence="2 3">
    <name type="scientific">Araneus ventricosus</name>
    <name type="common">Orbweaver spider</name>
    <name type="synonym">Epeira ventricosa</name>
    <dbReference type="NCBI Taxonomy" id="182803"/>
    <lineage>
        <taxon>Eukaryota</taxon>
        <taxon>Metazoa</taxon>
        <taxon>Ecdysozoa</taxon>
        <taxon>Arthropoda</taxon>
        <taxon>Chelicerata</taxon>
        <taxon>Arachnida</taxon>
        <taxon>Araneae</taxon>
        <taxon>Araneomorphae</taxon>
        <taxon>Entelegynae</taxon>
        <taxon>Araneoidea</taxon>
        <taxon>Araneidae</taxon>
        <taxon>Araneus</taxon>
    </lineage>
</organism>
<dbReference type="AlphaFoldDB" id="A0A4Y2EI77"/>
<feature type="transmembrane region" description="Helical" evidence="1">
    <location>
        <begin position="52"/>
        <end position="75"/>
    </location>
</feature>
<feature type="transmembrane region" description="Helical" evidence="1">
    <location>
        <begin position="215"/>
        <end position="233"/>
    </location>
</feature>
<evidence type="ECO:0008006" key="4">
    <source>
        <dbReference type="Google" id="ProtNLM"/>
    </source>
</evidence>
<evidence type="ECO:0000313" key="3">
    <source>
        <dbReference type="Proteomes" id="UP000499080"/>
    </source>
</evidence>
<keyword evidence="1" id="KW-1133">Transmembrane helix</keyword>
<dbReference type="PANTHER" id="PTHR11161">
    <property type="entry name" value="O-ACYLTRANSFERASE"/>
    <property type="match status" value="1"/>
</dbReference>
<evidence type="ECO:0000256" key="1">
    <source>
        <dbReference type="SAM" id="Phobius"/>
    </source>
</evidence>
<sequence>MDEKSAHTSNSSILFPLKDSVSKKKNCRPMKQRKCITQATPPGSYSKKWPRFGYALVFACIGGSSCASLILTYQYNLTDGLSRYEFHLDDTRNFLIKIWEHYDMVYKQPYTRICQYLVGLTLGYYLHKKTINKNVVRNCKMTLTCGWVATGSFMWICFFSLHKRKEIMLETAVYNGTKFLLTSCSFAWIIYVCFTGQAEFLNACLSWKALLPLGRLSYCAYLIHPIILFKLLLQTEDVMDFNIMLSISMYLYTFVRTYFISFIASMFYEMPVLSLSDWLGKNCGVKMSRVTFSDCKTNAQNLSDVYKIS</sequence>
<reference evidence="2 3" key="1">
    <citation type="journal article" date="2019" name="Sci. Rep.">
        <title>Orb-weaving spider Araneus ventricosus genome elucidates the spidroin gene catalogue.</title>
        <authorList>
            <person name="Kono N."/>
            <person name="Nakamura H."/>
            <person name="Ohtoshi R."/>
            <person name="Moran D.A.P."/>
            <person name="Shinohara A."/>
            <person name="Yoshida Y."/>
            <person name="Fujiwara M."/>
            <person name="Mori M."/>
            <person name="Tomita M."/>
            <person name="Arakawa K."/>
        </authorList>
    </citation>
    <scope>NUCLEOTIDE SEQUENCE [LARGE SCALE GENOMIC DNA]</scope>
</reference>
<keyword evidence="3" id="KW-1185">Reference proteome</keyword>
<accession>A0A4Y2EI77</accession>
<evidence type="ECO:0000313" key="2">
    <source>
        <dbReference type="EMBL" id="GBM28863.1"/>
    </source>
</evidence>
<name>A0A4Y2EI77_ARAVE</name>
<dbReference type="PANTHER" id="PTHR11161:SF69">
    <property type="entry name" value="NOSE RESISTANT TO FLUOXETINE PROTEIN 6-LIKE PROTEIN"/>
    <property type="match status" value="1"/>
</dbReference>
<dbReference type="EMBL" id="BGPR01000621">
    <property type="protein sequence ID" value="GBM28863.1"/>
    <property type="molecule type" value="Genomic_DNA"/>
</dbReference>
<dbReference type="Proteomes" id="UP000499080">
    <property type="component" value="Unassembled WGS sequence"/>
</dbReference>
<protein>
    <recommendedName>
        <fullName evidence="4">Nose resistant to fluoxetine protein 6</fullName>
    </recommendedName>
</protein>
<proteinExistence type="predicted"/>
<feature type="transmembrane region" description="Helical" evidence="1">
    <location>
        <begin position="139"/>
        <end position="161"/>
    </location>
</feature>
<keyword evidence="1" id="KW-0472">Membrane</keyword>
<feature type="transmembrane region" description="Helical" evidence="1">
    <location>
        <begin position="245"/>
        <end position="268"/>
    </location>
</feature>
<gene>
    <name evidence="2" type="ORF">AVEN_43579_1</name>
</gene>
<feature type="transmembrane region" description="Helical" evidence="1">
    <location>
        <begin position="173"/>
        <end position="194"/>
    </location>
</feature>
<comment type="caution">
    <text evidence="2">The sequence shown here is derived from an EMBL/GenBank/DDBJ whole genome shotgun (WGS) entry which is preliminary data.</text>
</comment>
<keyword evidence="1" id="KW-0812">Transmembrane</keyword>